<dbReference type="AlphaFoldDB" id="A0A067NAH6"/>
<dbReference type="EMBL" id="KL198017">
    <property type="protein sequence ID" value="KDQ20776.1"/>
    <property type="molecule type" value="Genomic_DNA"/>
</dbReference>
<dbReference type="Gene3D" id="3.40.50.1820">
    <property type="entry name" value="alpha/beta hydrolase"/>
    <property type="match status" value="1"/>
</dbReference>
<dbReference type="GO" id="GO:0006508">
    <property type="term" value="P:proteolysis"/>
    <property type="evidence" value="ECO:0007669"/>
    <property type="project" value="UniProtKB-KW"/>
</dbReference>
<dbReference type="HOGENOM" id="CLU_2885476_0_0_1"/>
<protein>
    <submittedName>
        <fullName evidence="6">Uncharacterized protein</fullName>
    </submittedName>
</protein>
<organism evidence="6 7">
    <name type="scientific">Botryobasidium botryosum (strain FD-172 SS1)</name>
    <dbReference type="NCBI Taxonomy" id="930990"/>
    <lineage>
        <taxon>Eukaryota</taxon>
        <taxon>Fungi</taxon>
        <taxon>Dikarya</taxon>
        <taxon>Basidiomycota</taxon>
        <taxon>Agaricomycotina</taxon>
        <taxon>Agaricomycetes</taxon>
        <taxon>Cantharellales</taxon>
        <taxon>Botryobasidiaceae</taxon>
        <taxon>Botryobasidium</taxon>
    </lineage>
</organism>
<proteinExistence type="inferred from homology"/>
<reference evidence="7" key="1">
    <citation type="journal article" date="2014" name="Proc. Natl. Acad. Sci. U.S.A.">
        <title>Extensive sampling of basidiomycete genomes demonstrates inadequacy of the white-rot/brown-rot paradigm for wood decay fungi.</title>
        <authorList>
            <person name="Riley R."/>
            <person name="Salamov A.A."/>
            <person name="Brown D.W."/>
            <person name="Nagy L.G."/>
            <person name="Floudas D."/>
            <person name="Held B.W."/>
            <person name="Levasseur A."/>
            <person name="Lombard V."/>
            <person name="Morin E."/>
            <person name="Otillar R."/>
            <person name="Lindquist E.A."/>
            <person name="Sun H."/>
            <person name="LaButti K.M."/>
            <person name="Schmutz J."/>
            <person name="Jabbour D."/>
            <person name="Luo H."/>
            <person name="Baker S.E."/>
            <person name="Pisabarro A.G."/>
            <person name="Walton J.D."/>
            <person name="Blanchette R.A."/>
            <person name="Henrissat B."/>
            <person name="Martin F."/>
            <person name="Cullen D."/>
            <person name="Hibbett D.S."/>
            <person name="Grigoriev I.V."/>
        </authorList>
    </citation>
    <scope>NUCLEOTIDE SEQUENCE [LARGE SCALE GENOMIC DNA]</scope>
    <source>
        <strain evidence="7">FD-172 SS1</strain>
    </source>
</reference>
<keyword evidence="4" id="KW-0378">Hydrolase</keyword>
<evidence type="ECO:0000256" key="3">
    <source>
        <dbReference type="ARBA" id="ARBA00022670"/>
    </source>
</evidence>
<dbReference type="InParanoid" id="A0A067NAH6"/>
<name>A0A067NAH6_BOTB1</name>
<evidence type="ECO:0000313" key="7">
    <source>
        <dbReference type="Proteomes" id="UP000027195"/>
    </source>
</evidence>
<dbReference type="GO" id="GO:0004185">
    <property type="term" value="F:serine-type carboxypeptidase activity"/>
    <property type="evidence" value="ECO:0007669"/>
    <property type="project" value="InterPro"/>
</dbReference>
<accession>A0A067NAH6</accession>
<evidence type="ECO:0000313" key="6">
    <source>
        <dbReference type="EMBL" id="KDQ20776.1"/>
    </source>
</evidence>
<dbReference type="SUPFAM" id="SSF53474">
    <property type="entry name" value="alpha/beta-Hydrolases"/>
    <property type="match status" value="1"/>
</dbReference>
<evidence type="ECO:0000256" key="2">
    <source>
        <dbReference type="ARBA" id="ARBA00022645"/>
    </source>
</evidence>
<dbReference type="Pfam" id="PF00450">
    <property type="entry name" value="Peptidase_S10"/>
    <property type="match status" value="1"/>
</dbReference>
<dbReference type="InterPro" id="IPR001563">
    <property type="entry name" value="Peptidase_S10"/>
</dbReference>
<sequence>MLYSRRNHFKRVSGVGLYADLSTKHWSFETHHGLENMPVTIWLNCGPGSSSMLGLLNENCLSD</sequence>
<dbReference type="OrthoDB" id="2676572at2759"/>
<keyword evidence="5" id="KW-0325">Glycoprotein</keyword>
<dbReference type="InterPro" id="IPR029058">
    <property type="entry name" value="AB_hydrolase_fold"/>
</dbReference>
<keyword evidence="2" id="KW-0121">Carboxypeptidase</keyword>
<dbReference type="Proteomes" id="UP000027195">
    <property type="component" value="Unassembled WGS sequence"/>
</dbReference>
<evidence type="ECO:0000256" key="1">
    <source>
        <dbReference type="ARBA" id="ARBA00009431"/>
    </source>
</evidence>
<evidence type="ECO:0000256" key="5">
    <source>
        <dbReference type="ARBA" id="ARBA00023180"/>
    </source>
</evidence>
<comment type="similarity">
    <text evidence="1">Belongs to the peptidase S10 family.</text>
</comment>
<gene>
    <name evidence="6" type="ORF">BOTBODRAFT_50839</name>
</gene>
<evidence type="ECO:0000256" key="4">
    <source>
        <dbReference type="ARBA" id="ARBA00022801"/>
    </source>
</evidence>
<keyword evidence="7" id="KW-1185">Reference proteome</keyword>
<keyword evidence="3" id="KW-0645">Protease</keyword>